<evidence type="ECO:0000256" key="3">
    <source>
        <dbReference type="ARBA" id="ARBA00022917"/>
    </source>
</evidence>
<evidence type="ECO:0000313" key="7">
    <source>
        <dbReference type="EMBL" id="QLL30442.1"/>
    </source>
</evidence>
<feature type="region of interest" description="Disordered" evidence="5">
    <location>
        <begin position="326"/>
        <end position="348"/>
    </location>
</feature>
<evidence type="ECO:0000256" key="4">
    <source>
        <dbReference type="ARBA" id="ARBA00067174"/>
    </source>
</evidence>
<dbReference type="Gene3D" id="6.10.140.1950">
    <property type="match status" value="1"/>
</dbReference>
<dbReference type="KEGG" id="tgb:HG536_0A02590"/>
<dbReference type="RefSeq" id="XP_037137117.1">
    <property type="nucleotide sequence ID" value="XM_037281222.1"/>
</dbReference>
<keyword evidence="2" id="KW-0488">Methylation</keyword>
<evidence type="ECO:0000313" key="8">
    <source>
        <dbReference type="Proteomes" id="UP000515788"/>
    </source>
</evidence>
<comment type="similarity">
    <text evidence="1">Belongs to the prokaryotic/mitochondrial release factor family.</text>
</comment>
<dbReference type="Pfam" id="PF00472">
    <property type="entry name" value="RF-1"/>
    <property type="match status" value="1"/>
</dbReference>
<keyword evidence="3" id="KW-0648">Protein biosynthesis</keyword>
<dbReference type="GeneID" id="59323539"/>
<dbReference type="FunFam" id="3.30.160.20:FF:000004">
    <property type="entry name" value="Peptide chain release factor 1"/>
    <property type="match status" value="1"/>
</dbReference>
<dbReference type="Gene3D" id="3.30.160.20">
    <property type="match status" value="1"/>
</dbReference>
<evidence type="ECO:0000259" key="6">
    <source>
        <dbReference type="PROSITE" id="PS00745"/>
    </source>
</evidence>
<dbReference type="SUPFAM" id="SSF75620">
    <property type="entry name" value="Release factor"/>
    <property type="match status" value="1"/>
</dbReference>
<dbReference type="SMART" id="SM00937">
    <property type="entry name" value="PCRF"/>
    <property type="match status" value="1"/>
</dbReference>
<keyword evidence="8" id="KW-1185">Reference proteome</keyword>
<feature type="domain" description="Prokaryotic-type class I peptide chain release factors" evidence="6">
    <location>
        <begin position="271"/>
        <end position="287"/>
    </location>
</feature>
<dbReference type="GO" id="GO:0005739">
    <property type="term" value="C:mitochondrion"/>
    <property type="evidence" value="ECO:0007669"/>
    <property type="project" value="UniProtKB-ARBA"/>
</dbReference>
<dbReference type="InterPro" id="IPR005139">
    <property type="entry name" value="PCRF"/>
</dbReference>
<dbReference type="AlphaFoldDB" id="A0A7G3ZAA6"/>
<evidence type="ECO:0000256" key="1">
    <source>
        <dbReference type="ARBA" id="ARBA00010835"/>
    </source>
</evidence>
<gene>
    <name evidence="7" type="ORF">HG536_0A02590</name>
</gene>
<dbReference type="Proteomes" id="UP000515788">
    <property type="component" value="Chromosome 1"/>
</dbReference>
<dbReference type="PANTHER" id="PTHR43804:SF7">
    <property type="entry name" value="LD18447P"/>
    <property type="match status" value="1"/>
</dbReference>
<dbReference type="EMBL" id="CP059246">
    <property type="protein sequence ID" value="QLL30442.1"/>
    <property type="molecule type" value="Genomic_DNA"/>
</dbReference>
<protein>
    <recommendedName>
        <fullName evidence="4">Peptide chain release factor 1, mitochondrial</fullName>
    </recommendedName>
</protein>
<dbReference type="InterPro" id="IPR000352">
    <property type="entry name" value="Pep_chain_release_fac_I"/>
</dbReference>
<dbReference type="GO" id="GO:0003747">
    <property type="term" value="F:translation release factor activity"/>
    <property type="evidence" value="ECO:0007669"/>
    <property type="project" value="InterPro"/>
</dbReference>
<dbReference type="PANTHER" id="PTHR43804">
    <property type="entry name" value="LD18447P"/>
    <property type="match status" value="1"/>
</dbReference>
<reference evidence="7 8" key="1">
    <citation type="submission" date="2020-06" db="EMBL/GenBank/DDBJ databases">
        <title>The yeast mating-type switching endonuclease HO is a domesticated member of an unorthodox homing genetic element family.</title>
        <authorList>
            <person name="Coughlan A.Y."/>
            <person name="Lombardi L."/>
            <person name="Braun-Galleani S."/>
            <person name="Martos A.R."/>
            <person name="Galeote V."/>
            <person name="Bigey F."/>
            <person name="Dequin S."/>
            <person name="Byrne K.P."/>
            <person name="Wolfe K.H."/>
        </authorList>
    </citation>
    <scope>NUCLEOTIDE SEQUENCE [LARGE SCALE GENOMIC DNA]</scope>
    <source>
        <strain evidence="7 8">CBS764</strain>
    </source>
</reference>
<evidence type="ECO:0000256" key="5">
    <source>
        <dbReference type="SAM" id="MobiDB-lite"/>
    </source>
</evidence>
<accession>A0A7G3ZAA6</accession>
<organism evidence="7 8">
    <name type="scientific">Torulaspora globosa</name>
    <dbReference type="NCBI Taxonomy" id="48254"/>
    <lineage>
        <taxon>Eukaryota</taxon>
        <taxon>Fungi</taxon>
        <taxon>Dikarya</taxon>
        <taxon>Ascomycota</taxon>
        <taxon>Saccharomycotina</taxon>
        <taxon>Saccharomycetes</taxon>
        <taxon>Saccharomycetales</taxon>
        <taxon>Saccharomycetaceae</taxon>
        <taxon>Torulaspora</taxon>
    </lineage>
</organism>
<sequence length="404" mass="45652">MNFTKTLRLMRNTTLLRQPSFVARRWSTTTSPTIDDVEELHPSLISRIKQYVEQLHGLEQMLAAGGSFNAASQILYAKASSIKDIYERYQDQLEGLKALREMMDDDPSLKEDAEAEYAKLVPQLAKTSSELLRKLIPPHEFADKPCILELRPGVGGIEAMIFAQDLLNMYAGYAQSKRWKYHLTSKTENQSGSGIVDAILSIDEPGSYDVLKHEAGVHRVQRIPATETKGRTHTSTAAVVVLPQMGNESEKAADAYERSFKPDEIRIDVMRASGKGGQHVNTTDSAVRLTHFPSGIVVSMQDERSQHKNKAKAFAILRARLAERERLEREEKERSARKDQVTTTDRSDKIRTYNFPQNRITDHRCGFSMHDIEGVMSGERLDDLINAMEAYDSDLKARKILQEV</sequence>
<dbReference type="InterPro" id="IPR045853">
    <property type="entry name" value="Pep_chain_release_fac_I_sf"/>
</dbReference>
<dbReference type="GO" id="GO:0032543">
    <property type="term" value="P:mitochondrial translation"/>
    <property type="evidence" value="ECO:0007669"/>
    <property type="project" value="UniProtKB-ARBA"/>
</dbReference>
<dbReference type="Pfam" id="PF03462">
    <property type="entry name" value="PCRF"/>
    <property type="match status" value="1"/>
</dbReference>
<proteinExistence type="inferred from homology"/>
<dbReference type="OrthoDB" id="2019491at2759"/>
<evidence type="ECO:0000256" key="2">
    <source>
        <dbReference type="ARBA" id="ARBA00022481"/>
    </source>
</evidence>
<name>A0A7G3ZAA6_9SACH</name>
<dbReference type="InterPro" id="IPR050057">
    <property type="entry name" value="Prokaryotic/Mito_RF"/>
</dbReference>
<dbReference type="Gene3D" id="3.30.70.1660">
    <property type="match status" value="1"/>
</dbReference>
<dbReference type="PROSITE" id="PS00745">
    <property type="entry name" value="RF_PROK_I"/>
    <property type="match status" value="1"/>
</dbReference>